<evidence type="ECO:0000313" key="2">
    <source>
        <dbReference type="WBParaSite" id="PDA_v2.g4596.t1"/>
    </source>
</evidence>
<reference evidence="2" key="1">
    <citation type="submission" date="2022-11" db="UniProtKB">
        <authorList>
            <consortium name="WormBaseParasite"/>
        </authorList>
    </citation>
    <scope>IDENTIFICATION</scope>
</reference>
<proteinExistence type="predicted"/>
<sequence length="142" mass="16052">MPGKNDKPEHFQSLKEFCEYYDIPLLAENLDEDYTPETLASYSVNELQANFNISSETAKSIFSKLEHFRKSEAKKQQQKGLASIITQIFSTPISNQKIQKSRNFINAFEAVTGIDFKPADDFPMDPCSSANGGADFFFQVSF</sequence>
<dbReference type="WBParaSite" id="PDA_v2.g4596.t1">
    <property type="protein sequence ID" value="PDA_v2.g4596.t1"/>
    <property type="gene ID" value="PDA_v2.g4596"/>
</dbReference>
<name>A0A914QLX3_9BILA</name>
<organism evidence="1 2">
    <name type="scientific">Panagrolaimus davidi</name>
    <dbReference type="NCBI Taxonomy" id="227884"/>
    <lineage>
        <taxon>Eukaryota</taxon>
        <taxon>Metazoa</taxon>
        <taxon>Ecdysozoa</taxon>
        <taxon>Nematoda</taxon>
        <taxon>Chromadorea</taxon>
        <taxon>Rhabditida</taxon>
        <taxon>Tylenchina</taxon>
        <taxon>Panagrolaimomorpha</taxon>
        <taxon>Panagrolaimoidea</taxon>
        <taxon>Panagrolaimidae</taxon>
        <taxon>Panagrolaimus</taxon>
    </lineage>
</organism>
<dbReference type="AlphaFoldDB" id="A0A914QLX3"/>
<dbReference type="Proteomes" id="UP000887578">
    <property type="component" value="Unplaced"/>
</dbReference>
<protein>
    <submittedName>
        <fullName evidence="2">Uncharacterized protein</fullName>
    </submittedName>
</protein>
<accession>A0A914QLX3</accession>
<evidence type="ECO:0000313" key="1">
    <source>
        <dbReference type="Proteomes" id="UP000887578"/>
    </source>
</evidence>
<keyword evidence="1" id="KW-1185">Reference proteome</keyword>